<dbReference type="GO" id="GO:0005525">
    <property type="term" value="F:GTP binding"/>
    <property type="evidence" value="ECO:0007669"/>
    <property type="project" value="UniProtKB-KW"/>
</dbReference>
<keyword evidence="4" id="KW-0460">Magnesium</keyword>
<gene>
    <name evidence="9" type="primary">cofE-2</name>
    <name evidence="9" type="ordered locus">MCP_2474</name>
</gene>
<name>D1Z1H4_METPS</name>
<dbReference type="KEGG" id="mpd:MCP_2474"/>
<evidence type="ECO:0000256" key="5">
    <source>
        <dbReference type="ARBA" id="ARBA00022958"/>
    </source>
</evidence>
<evidence type="ECO:0000256" key="3">
    <source>
        <dbReference type="ARBA" id="ARBA00022741"/>
    </source>
</evidence>
<dbReference type="STRING" id="304371.MCP_2474"/>
<dbReference type="AlphaFoldDB" id="D1Z1H4"/>
<dbReference type="SUPFAM" id="SSF144010">
    <property type="entry name" value="CofE-like"/>
    <property type="match status" value="1"/>
</dbReference>
<reference evidence="9 10" key="2">
    <citation type="journal article" date="2008" name="Int. J. Syst. Evol. Microbiol.">
        <title>Methanocella paludicola gen. nov., sp. nov., a methane-producing archaeon, the first isolate of the lineage 'Rice Cluster I', and proposal of the new archaeal order Methanocellales ord. nov.</title>
        <authorList>
            <person name="Sakai S."/>
            <person name="Imachi H."/>
            <person name="Hanada S."/>
            <person name="Ohashi A."/>
            <person name="Harada H."/>
            <person name="Kamagata Y."/>
        </authorList>
    </citation>
    <scope>NUCLEOTIDE SEQUENCE [LARGE SCALE GENOMIC DNA]</scope>
    <source>
        <strain evidence="10">DSM 17711 / JCM 13418 / NBRC 101707 / SANAE</strain>
    </source>
</reference>
<dbReference type="NCBIfam" id="NF009809">
    <property type="entry name" value="PRK13293.1"/>
    <property type="match status" value="1"/>
</dbReference>
<keyword evidence="7" id="KW-0464">Manganese</keyword>
<evidence type="ECO:0000256" key="1">
    <source>
        <dbReference type="ARBA" id="ARBA00022598"/>
    </source>
</evidence>
<dbReference type="eggNOG" id="arCOG02714">
    <property type="taxonomic scope" value="Archaea"/>
</dbReference>
<evidence type="ECO:0000259" key="8">
    <source>
        <dbReference type="Pfam" id="PF01996"/>
    </source>
</evidence>
<dbReference type="Proteomes" id="UP000001882">
    <property type="component" value="Chromosome"/>
</dbReference>
<evidence type="ECO:0000256" key="2">
    <source>
        <dbReference type="ARBA" id="ARBA00022723"/>
    </source>
</evidence>
<dbReference type="EMBL" id="AP011532">
    <property type="protein sequence ID" value="BAI62546.1"/>
    <property type="molecule type" value="Genomic_DNA"/>
</dbReference>
<evidence type="ECO:0000313" key="10">
    <source>
        <dbReference type="Proteomes" id="UP000001882"/>
    </source>
</evidence>
<keyword evidence="3" id="KW-0547">Nucleotide-binding</keyword>
<accession>D1Z1H4</accession>
<dbReference type="PANTHER" id="PTHR47917:SF1">
    <property type="entry name" value="COENZYME F420:L-GLUTAMATE LIGASE"/>
    <property type="match status" value="1"/>
</dbReference>
<dbReference type="RefSeq" id="WP_012901220.1">
    <property type="nucleotide sequence ID" value="NC_013665.1"/>
</dbReference>
<sequence length="272" mass="29623">MKITAFTVDGVPMIQKGDDLGAIVASLAKIEDDDIVVFAHTIVSKAEGRRYSLDGIVPTQRAVELAGLNNEDPRFIQHVLTNSTKVLMKRPLLVQTVWGNVCINAGTDRSNTESGHILSLPENPDASARRIRDRILELTGKRVAVIITDTNGRSFREGQIGVTVGCAGISALHDKRGDKDLFGHELKITIQAIADEVAACANMLMGEADEGTPIAIIRGYQYTKDDNGIKPSFRADGTDLVKQALLEKVARDEKTPVKDIVSYREPSPDIYS</sequence>
<keyword evidence="10" id="KW-1185">Reference proteome</keyword>
<dbReference type="NCBIfam" id="TIGR01916">
    <property type="entry name" value="F420_cofE"/>
    <property type="match status" value="1"/>
</dbReference>
<dbReference type="GO" id="GO:0046872">
    <property type="term" value="F:metal ion binding"/>
    <property type="evidence" value="ECO:0007669"/>
    <property type="project" value="UniProtKB-KW"/>
</dbReference>
<evidence type="ECO:0000256" key="4">
    <source>
        <dbReference type="ARBA" id="ARBA00022842"/>
    </source>
</evidence>
<dbReference type="PANTHER" id="PTHR47917">
    <property type="match status" value="1"/>
</dbReference>
<evidence type="ECO:0000256" key="6">
    <source>
        <dbReference type="ARBA" id="ARBA00023134"/>
    </source>
</evidence>
<reference evidence="9 10" key="1">
    <citation type="journal article" date="2007" name="Appl. Environ. Microbiol.">
        <title>Isolation of key methanogens for global methane emission from rice paddy fields: a novel isolate affiliated with the clone cluster rice cluster I.</title>
        <authorList>
            <person name="Sakai S."/>
            <person name="Imachi H."/>
            <person name="Sekiguchi Y."/>
            <person name="Ohashi A."/>
            <person name="Harada H."/>
            <person name="Kamagata Y."/>
        </authorList>
    </citation>
    <scope>NUCLEOTIDE SEQUENCE [LARGE SCALE GENOMIC DNA]</scope>
    <source>
        <strain evidence="10">DSM 17711 / JCM 13418 / NBRC 101707 / SANAE</strain>
    </source>
</reference>
<keyword evidence="2" id="KW-0479">Metal-binding</keyword>
<feature type="domain" description="Coenzyme F420:L-glutamate ligase-like" evidence="8">
    <location>
        <begin position="11"/>
        <end position="219"/>
    </location>
</feature>
<dbReference type="InterPro" id="IPR002847">
    <property type="entry name" value="F420-0_gamma-glut_ligase-dom"/>
</dbReference>
<dbReference type="Gene3D" id="3.90.1660.10">
    <property type="entry name" value="CofE-like domain"/>
    <property type="match status" value="1"/>
</dbReference>
<dbReference type="OrthoDB" id="11383at2157"/>
<keyword evidence="6" id="KW-0342">GTP-binding</keyword>
<dbReference type="Gene3D" id="3.30.1330.100">
    <property type="entry name" value="CofE-like"/>
    <property type="match status" value="1"/>
</dbReference>
<dbReference type="GO" id="GO:0052618">
    <property type="term" value="F:coenzyme F420-0:L-glutamate ligase activity"/>
    <property type="evidence" value="ECO:0007669"/>
    <property type="project" value="TreeGrafter"/>
</dbReference>
<reference evidence="10" key="3">
    <citation type="journal article" date="2011" name="PLoS ONE">
        <title>Genome sequence of a mesophilic hydrogenotrophic methanogen Methanocella paludicola, the first cultivated representative of the order Methanocellales.</title>
        <authorList>
            <person name="Sakai S."/>
            <person name="Takaki Y."/>
            <person name="Shimamura S."/>
            <person name="Sekine M."/>
            <person name="Tajima T."/>
            <person name="Kosugi H."/>
            <person name="Ichikawa N."/>
            <person name="Tasumi E."/>
            <person name="Hiraki A.T."/>
            <person name="Shimizu A."/>
            <person name="Kato Y."/>
            <person name="Nishiko R."/>
            <person name="Mori K."/>
            <person name="Fujita N."/>
            <person name="Imachi H."/>
            <person name="Takai K."/>
        </authorList>
    </citation>
    <scope>NUCLEOTIDE SEQUENCE [LARGE SCALE GENOMIC DNA]</scope>
    <source>
        <strain evidence="10">DSM 17711 / JCM 13418 / NBRC 101707 / SANAE</strain>
    </source>
</reference>
<dbReference type="FunCoup" id="D1Z1H4">
    <property type="interactions" value="76"/>
</dbReference>
<dbReference type="PATRIC" id="fig|304371.9.peg.2523"/>
<dbReference type="GeneID" id="8682920"/>
<evidence type="ECO:0000256" key="7">
    <source>
        <dbReference type="ARBA" id="ARBA00023211"/>
    </source>
</evidence>
<dbReference type="InterPro" id="IPR008225">
    <property type="entry name" value="F420-0_g-glutamyl_ligase"/>
</dbReference>
<proteinExistence type="predicted"/>
<dbReference type="Pfam" id="PF01996">
    <property type="entry name" value="F420_ligase"/>
    <property type="match status" value="1"/>
</dbReference>
<keyword evidence="1 9" id="KW-0436">Ligase</keyword>
<dbReference type="InParanoid" id="D1Z1H4"/>
<keyword evidence="5" id="KW-0630">Potassium</keyword>
<protein>
    <submittedName>
        <fullName evidence="9">F420-0:gamma-glutamyl ligase</fullName>
    </submittedName>
</protein>
<evidence type="ECO:0000313" key="9">
    <source>
        <dbReference type="EMBL" id="BAI62546.1"/>
    </source>
</evidence>
<organism evidence="9 10">
    <name type="scientific">Methanocella paludicola (strain DSM 17711 / JCM 13418 / NBRC 101707 / SANAE)</name>
    <dbReference type="NCBI Taxonomy" id="304371"/>
    <lineage>
        <taxon>Archaea</taxon>
        <taxon>Methanobacteriati</taxon>
        <taxon>Methanobacteriota</taxon>
        <taxon>Stenosarchaea group</taxon>
        <taxon>Methanomicrobia</taxon>
        <taxon>Methanocellales</taxon>
        <taxon>Methanocellaceae</taxon>
        <taxon>Methanocella</taxon>
    </lineage>
</organism>